<dbReference type="EMBL" id="ANPE02000086">
    <property type="protein sequence ID" value="EMY35097.1"/>
    <property type="molecule type" value="Genomic_DNA"/>
</dbReference>
<evidence type="ECO:0000256" key="4">
    <source>
        <dbReference type="ARBA" id="ARBA00023002"/>
    </source>
</evidence>
<feature type="domain" description="FAD/NAD(P)-binding" evidence="5">
    <location>
        <begin position="2"/>
        <end position="141"/>
    </location>
</feature>
<dbReference type="RefSeq" id="WP_005267984.1">
    <property type="nucleotide sequence ID" value="NZ_ANPE02000086.1"/>
</dbReference>
<dbReference type="InterPro" id="IPR016156">
    <property type="entry name" value="FAD/NAD-linked_Rdtase_dimer_sf"/>
</dbReference>
<dbReference type="Gene3D" id="3.50.50.60">
    <property type="entry name" value="FAD/NAD(P)-binding domain"/>
    <property type="match status" value="2"/>
</dbReference>
<evidence type="ECO:0000256" key="3">
    <source>
        <dbReference type="ARBA" id="ARBA00022827"/>
    </source>
</evidence>
<protein>
    <submittedName>
        <fullName evidence="6">FAD-dependent pyridine nucleotide-disulfide oxidoreductase</fullName>
    </submittedName>
</protein>
<dbReference type="InterPro" id="IPR036188">
    <property type="entry name" value="FAD/NAD-bd_sf"/>
</dbReference>
<dbReference type="SUPFAM" id="SSF51905">
    <property type="entry name" value="FAD/NAD(P)-binding domain"/>
    <property type="match status" value="1"/>
</dbReference>
<accession>N1V4T4</accession>
<dbReference type="Pfam" id="PF07992">
    <property type="entry name" value="Pyr_redox_2"/>
    <property type="match status" value="1"/>
</dbReference>
<feature type="non-terminal residue" evidence="6">
    <location>
        <position position="1"/>
    </location>
</feature>
<keyword evidence="3" id="KW-0274">FAD</keyword>
<dbReference type="InterPro" id="IPR023753">
    <property type="entry name" value="FAD/NAD-binding_dom"/>
</dbReference>
<dbReference type="SUPFAM" id="SSF55424">
    <property type="entry name" value="FAD/NAD-linked reductases, dimerisation (C-terminal) domain"/>
    <property type="match status" value="1"/>
</dbReference>
<proteinExistence type="predicted"/>
<keyword evidence="2" id="KW-0285">Flavoprotein</keyword>
<dbReference type="GO" id="GO:0005737">
    <property type="term" value="C:cytoplasm"/>
    <property type="evidence" value="ECO:0007669"/>
    <property type="project" value="TreeGrafter"/>
</dbReference>
<dbReference type="InterPro" id="IPR050446">
    <property type="entry name" value="FAD-oxidoreductase/Apoptosis"/>
</dbReference>
<dbReference type="GO" id="GO:0016651">
    <property type="term" value="F:oxidoreductase activity, acting on NAD(P)H"/>
    <property type="evidence" value="ECO:0007669"/>
    <property type="project" value="TreeGrafter"/>
</dbReference>
<keyword evidence="4" id="KW-0560">Oxidoreductase</keyword>
<reference evidence="6 7" key="1">
    <citation type="journal article" date="2013" name="Genome Announc.">
        <title>Draft Genome Sequence of Arthrobacter crystallopoietes Strain BAB-32, Revealing Genes for Bioremediation.</title>
        <authorList>
            <person name="Joshi M.N."/>
            <person name="Pandit A.S."/>
            <person name="Sharma A."/>
            <person name="Pandya R.V."/>
            <person name="Desai S.M."/>
            <person name="Saxena A.K."/>
            <person name="Bagatharia S.B."/>
        </authorList>
    </citation>
    <scope>NUCLEOTIDE SEQUENCE [LARGE SCALE GENOMIC DNA]</scope>
    <source>
        <strain evidence="6 7">BAB-32</strain>
    </source>
</reference>
<evidence type="ECO:0000256" key="1">
    <source>
        <dbReference type="ARBA" id="ARBA00001974"/>
    </source>
</evidence>
<dbReference type="AlphaFoldDB" id="N1V4T4"/>
<evidence type="ECO:0000313" key="6">
    <source>
        <dbReference type="EMBL" id="EMY35097.1"/>
    </source>
</evidence>
<keyword evidence="7" id="KW-1185">Reference proteome</keyword>
<evidence type="ECO:0000256" key="2">
    <source>
        <dbReference type="ARBA" id="ARBA00022630"/>
    </source>
</evidence>
<organism evidence="6 7">
    <name type="scientific">Arthrobacter crystallopoietes BAB-32</name>
    <dbReference type="NCBI Taxonomy" id="1246476"/>
    <lineage>
        <taxon>Bacteria</taxon>
        <taxon>Bacillati</taxon>
        <taxon>Actinomycetota</taxon>
        <taxon>Actinomycetes</taxon>
        <taxon>Micrococcales</taxon>
        <taxon>Micrococcaceae</taxon>
        <taxon>Crystallibacter</taxon>
    </lineage>
</organism>
<gene>
    <name evidence="6" type="ORF">D477_006111</name>
</gene>
<dbReference type="PANTHER" id="PTHR43557">
    <property type="entry name" value="APOPTOSIS-INDUCING FACTOR 1"/>
    <property type="match status" value="1"/>
</dbReference>
<comment type="cofactor">
    <cofactor evidence="1">
        <name>FAD</name>
        <dbReference type="ChEBI" id="CHEBI:57692"/>
    </cofactor>
</comment>
<evidence type="ECO:0000259" key="5">
    <source>
        <dbReference type="Pfam" id="PF07992"/>
    </source>
</evidence>
<name>N1V4T4_9MICC</name>
<sequence>TALGCSVTLIEGSGGPMERPLGTRLSRGVRRFLQDKGIRTIAGQRVVEFLSETEDGAGNGYDGGTHLRCAGVRLADGTEVSADVVIEAVGSQPNTGWLAGNGLDLSDGVLCDASLRVVGAVNTVAVGDIARYPDARTGTGPRRVEHWATPADTAKIAAPALLAGLNGSEAPEPAAPLPSFWTDIFKIRIQGVGSPALADRIEVLEGDPDRPEDGAALGYWRAGRLVGAVTSALPADRQLHYRKLVTDAGIVAGPQLAAV</sequence>
<dbReference type="Proteomes" id="UP000010729">
    <property type="component" value="Unassembled WGS sequence"/>
</dbReference>
<dbReference type="OrthoDB" id="1145at2"/>
<dbReference type="PANTHER" id="PTHR43557:SF2">
    <property type="entry name" value="RIESKE DOMAIN-CONTAINING PROTEIN-RELATED"/>
    <property type="match status" value="1"/>
</dbReference>
<evidence type="ECO:0000313" key="7">
    <source>
        <dbReference type="Proteomes" id="UP000010729"/>
    </source>
</evidence>
<comment type="caution">
    <text evidence="6">The sequence shown here is derived from an EMBL/GenBank/DDBJ whole genome shotgun (WGS) entry which is preliminary data.</text>
</comment>
<dbReference type="Gene3D" id="3.30.390.30">
    <property type="match status" value="1"/>
</dbReference>